<evidence type="ECO:0000313" key="2">
    <source>
        <dbReference type="EMBL" id="ADR33632.1"/>
    </source>
</evidence>
<dbReference type="KEGG" id="sku:Sulku_0968"/>
<dbReference type="Gene3D" id="2.30.30.40">
    <property type="entry name" value="SH3 Domains"/>
    <property type="match status" value="1"/>
</dbReference>
<dbReference type="PROSITE" id="PS50851">
    <property type="entry name" value="CHEW"/>
    <property type="match status" value="1"/>
</dbReference>
<dbReference type="Gene3D" id="2.40.50.180">
    <property type="entry name" value="CheA-289, Domain 4"/>
    <property type="match status" value="1"/>
</dbReference>
<feature type="domain" description="CheW-like" evidence="1">
    <location>
        <begin position="14"/>
        <end position="159"/>
    </location>
</feature>
<dbReference type="SMART" id="SM00260">
    <property type="entry name" value="CheW"/>
    <property type="match status" value="1"/>
</dbReference>
<dbReference type="RefSeq" id="WP_013459829.1">
    <property type="nucleotide sequence ID" value="NC_014762.1"/>
</dbReference>
<evidence type="ECO:0000259" key="1">
    <source>
        <dbReference type="PROSITE" id="PS50851"/>
    </source>
</evidence>
<dbReference type="AlphaFoldDB" id="E4U2P7"/>
<reference evidence="2 3" key="1">
    <citation type="journal article" date="2012" name="Stand. Genomic Sci.">
        <title>Complete genome sequence of the sulfur compounds oxidizing chemolithoautotroph Sulfuricurvum kujiense type strain (YK-1(T)).</title>
        <authorList>
            <person name="Han C."/>
            <person name="Kotsyurbenko O."/>
            <person name="Chertkov O."/>
            <person name="Held B."/>
            <person name="Lapidus A."/>
            <person name="Nolan M."/>
            <person name="Lucas S."/>
            <person name="Hammon N."/>
            <person name="Deshpande S."/>
            <person name="Cheng J.F."/>
            <person name="Tapia R."/>
            <person name="Goodwin L.A."/>
            <person name="Pitluck S."/>
            <person name="Liolios K."/>
            <person name="Pagani I."/>
            <person name="Ivanova N."/>
            <person name="Mavromatis K."/>
            <person name="Mikhailova N."/>
            <person name="Pati A."/>
            <person name="Chen A."/>
            <person name="Palaniappan K."/>
            <person name="Land M."/>
            <person name="Hauser L."/>
            <person name="Chang Y.J."/>
            <person name="Jeffries C.D."/>
            <person name="Brambilla E.M."/>
            <person name="Rohde M."/>
            <person name="Spring S."/>
            <person name="Sikorski J."/>
            <person name="Goker M."/>
            <person name="Woyke T."/>
            <person name="Bristow J."/>
            <person name="Eisen J.A."/>
            <person name="Markowitz V."/>
            <person name="Hugenholtz P."/>
            <person name="Kyrpides N.C."/>
            <person name="Klenk H.P."/>
            <person name="Detter J.C."/>
        </authorList>
    </citation>
    <scope>NUCLEOTIDE SEQUENCE [LARGE SCALE GENOMIC DNA]</scope>
    <source>
        <strain evidence="3">ATCC BAA-921 / DSM 16994 / JCM 11577 / YK-1</strain>
    </source>
</reference>
<dbReference type="InterPro" id="IPR036061">
    <property type="entry name" value="CheW-like_dom_sf"/>
</dbReference>
<dbReference type="GO" id="GO:0007165">
    <property type="term" value="P:signal transduction"/>
    <property type="evidence" value="ECO:0007669"/>
    <property type="project" value="InterPro"/>
</dbReference>
<sequence>MNHEDALEAELEQDDQYLLFYVGGDIYAIRALSTSEIVEYSTITKVPLMPSFVKGVTNIRGNIVPVIDMLDRFNLGKTEVNNKTSIIVVNYKKNDETTTQLGIIIDEVYEVDDIDSDLIQETPGFGTKVDKKFISKMGKYQGDYIAILDTQAILNIQELSRVVK</sequence>
<dbReference type="InterPro" id="IPR002545">
    <property type="entry name" value="CheW-lke_dom"/>
</dbReference>
<dbReference type="GO" id="GO:0005829">
    <property type="term" value="C:cytosol"/>
    <property type="evidence" value="ECO:0007669"/>
    <property type="project" value="TreeGrafter"/>
</dbReference>
<dbReference type="Proteomes" id="UP000008721">
    <property type="component" value="Chromosome"/>
</dbReference>
<dbReference type="InterPro" id="IPR039315">
    <property type="entry name" value="CheW"/>
</dbReference>
<dbReference type="GO" id="GO:0006935">
    <property type="term" value="P:chemotaxis"/>
    <property type="evidence" value="ECO:0007669"/>
    <property type="project" value="InterPro"/>
</dbReference>
<evidence type="ECO:0000313" key="3">
    <source>
        <dbReference type="Proteomes" id="UP000008721"/>
    </source>
</evidence>
<name>E4U2P7_SULKY</name>
<dbReference type="eggNOG" id="COG0835">
    <property type="taxonomic scope" value="Bacteria"/>
</dbReference>
<gene>
    <name evidence="2" type="ordered locus">Sulku_0968</name>
</gene>
<protein>
    <submittedName>
        <fullName evidence="2">CheW protein</fullName>
    </submittedName>
</protein>
<organism evidence="2 3">
    <name type="scientific">Sulfuricurvum kujiense (strain ATCC BAA-921 / DSM 16994 / JCM 11577 / YK-1)</name>
    <dbReference type="NCBI Taxonomy" id="709032"/>
    <lineage>
        <taxon>Bacteria</taxon>
        <taxon>Pseudomonadati</taxon>
        <taxon>Campylobacterota</taxon>
        <taxon>Epsilonproteobacteria</taxon>
        <taxon>Campylobacterales</taxon>
        <taxon>Sulfurimonadaceae</taxon>
        <taxon>Sulfuricurvum</taxon>
    </lineage>
</organism>
<dbReference type="Pfam" id="PF01584">
    <property type="entry name" value="CheW"/>
    <property type="match status" value="1"/>
</dbReference>
<accession>E4U2P7</accession>
<dbReference type="PANTHER" id="PTHR22617">
    <property type="entry name" value="CHEMOTAXIS SENSOR HISTIDINE KINASE-RELATED"/>
    <property type="match status" value="1"/>
</dbReference>
<keyword evidence="3" id="KW-1185">Reference proteome</keyword>
<dbReference type="HOGENOM" id="CLU_048995_1_1_7"/>
<proteinExistence type="predicted"/>
<dbReference type="STRING" id="709032.Sulku_0968"/>
<dbReference type="EMBL" id="CP002355">
    <property type="protein sequence ID" value="ADR33632.1"/>
    <property type="molecule type" value="Genomic_DNA"/>
</dbReference>
<dbReference type="PANTHER" id="PTHR22617:SF41">
    <property type="entry name" value="CHEMOTAXIS SIGNAL TRANSDUCTION SYSTEM ADAPTOR PROTEIN CHEW"/>
    <property type="match status" value="1"/>
</dbReference>
<dbReference type="SUPFAM" id="SSF50341">
    <property type="entry name" value="CheW-like"/>
    <property type="match status" value="1"/>
</dbReference>